<gene>
    <name evidence="2" type="ORF">SAMN05421505_1783</name>
</gene>
<keyword evidence="1" id="KW-0812">Transmembrane</keyword>
<evidence type="ECO:0000313" key="2">
    <source>
        <dbReference type="EMBL" id="SDI58740.1"/>
    </source>
</evidence>
<protein>
    <recommendedName>
        <fullName evidence="4">CU044_5270 family protein</fullName>
    </recommendedName>
</protein>
<reference evidence="2 3" key="1">
    <citation type="submission" date="2016-10" db="EMBL/GenBank/DDBJ databases">
        <authorList>
            <person name="de Groot N.N."/>
        </authorList>
    </citation>
    <scope>NUCLEOTIDE SEQUENCE [LARGE SCALE GENOMIC DNA]</scope>
    <source>
        <strain evidence="2 3">CPCC 201354</strain>
    </source>
</reference>
<name>A0A1G8LU82_9ACTN</name>
<dbReference type="AlphaFoldDB" id="A0A1G8LU82"/>
<dbReference type="InterPro" id="IPR047789">
    <property type="entry name" value="CU044_5270-like"/>
</dbReference>
<dbReference type="RefSeq" id="WP_143020557.1">
    <property type="nucleotide sequence ID" value="NZ_FNCN01000078.1"/>
</dbReference>
<keyword evidence="3" id="KW-1185">Reference proteome</keyword>
<proteinExistence type="predicted"/>
<feature type="transmembrane region" description="Helical" evidence="1">
    <location>
        <begin position="38"/>
        <end position="60"/>
    </location>
</feature>
<evidence type="ECO:0000256" key="1">
    <source>
        <dbReference type="SAM" id="Phobius"/>
    </source>
</evidence>
<organism evidence="2 3">
    <name type="scientific">Sinosporangium album</name>
    <dbReference type="NCBI Taxonomy" id="504805"/>
    <lineage>
        <taxon>Bacteria</taxon>
        <taxon>Bacillati</taxon>
        <taxon>Actinomycetota</taxon>
        <taxon>Actinomycetes</taxon>
        <taxon>Streptosporangiales</taxon>
        <taxon>Streptosporangiaceae</taxon>
        <taxon>Sinosporangium</taxon>
    </lineage>
</organism>
<dbReference type="NCBIfam" id="NF038083">
    <property type="entry name" value="CU044_5270_fam"/>
    <property type="match status" value="1"/>
</dbReference>
<keyword evidence="1" id="KW-0472">Membrane</keyword>
<evidence type="ECO:0008006" key="4">
    <source>
        <dbReference type="Google" id="ProtNLM"/>
    </source>
</evidence>
<evidence type="ECO:0000313" key="3">
    <source>
        <dbReference type="Proteomes" id="UP000198923"/>
    </source>
</evidence>
<dbReference type="OrthoDB" id="3509545at2"/>
<accession>A0A1G8LU82</accession>
<dbReference type="EMBL" id="FNCN01000078">
    <property type="protein sequence ID" value="SDI58740.1"/>
    <property type="molecule type" value="Genomic_DNA"/>
</dbReference>
<dbReference type="Proteomes" id="UP000198923">
    <property type="component" value="Unassembled WGS sequence"/>
</dbReference>
<keyword evidence="1" id="KW-1133">Transmembrane helix</keyword>
<sequence length="333" mass="36644">MDELNLLRDLRSETPEPDDDRLRTLLLRSLPNRRRPRLLPYLLVLGTGAVAVVTAGGLMASPGVEAPPPKNPSTFEYRGTLVDAETTLRQMAASVEKNEPDAIPRPEQWMYRKVIVKQADHTTGEAQEYWRRYDGGQQAVRIGQGPLDLHTHAPEPDDDDLTPQEYAAKLADLPTDPDKLLAHVKSDRHWRIKPTGDPGDQEHSDARAFRVLSLYLEQQVPTPSTLDAAIFRALAKIPGVRVHTGIRDALDRPGIGIEYDAGAPGVGTSRNRAGDVISRSYVILAPDTYRFLGRRVDYLRDETLGGEVLSPRGSGYATAEVASGIVDKPGQVP</sequence>